<evidence type="ECO:0000259" key="6">
    <source>
        <dbReference type="PROSITE" id="PS50975"/>
    </source>
</evidence>
<dbReference type="Gene3D" id="3.30.470.20">
    <property type="entry name" value="ATP-grasp fold, B domain"/>
    <property type="match status" value="1"/>
</dbReference>
<comment type="similarity">
    <text evidence="4 5">Belongs to the PurK/PurT family.</text>
</comment>
<dbReference type="SUPFAM" id="SSF56059">
    <property type="entry name" value="Glutathione synthetase ATP-binding domain-like"/>
    <property type="match status" value="1"/>
</dbReference>
<name>A0ABQ4T9Y8_METOR</name>
<proteinExistence type="inferred from homology"/>
<comment type="subunit">
    <text evidence="4 5">Homodimer.</text>
</comment>
<reference evidence="7" key="2">
    <citation type="submission" date="2021-08" db="EMBL/GenBank/DDBJ databases">
        <authorList>
            <person name="Tani A."/>
            <person name="Ola A."/>
            <person name="Ogura Y."/>
            <person name="Katsura K."/>
            <person name="Hayashi T."/>
        </authorList>
    </citation>
    <scope>NUCLEOTIDE SEQUENCE</scope>
    <source>
        <strain evidence="7">NBRC 15689</strain>
    </source>
</reference>
<dbReference type="Proteomes" id="UP001055156">
    <property type="component" value="Unassembled WGS sequence"/>
</dbReference>
<dbReference type="SUPFAM" id="SSF52440">
    <property type="entry name" value="PreATP-grasp domain"/>
    <property type="match status" value="1"/>
</dbReference>
<keyword evidence="2 4" id="KW-0658">Purine biosynthesis</keyword>
<feature type="binding site" evidence="4">
    <location>
        <position position="217"/>
    </location>
    <ligand>
        <name>ATP</name>
        <dbReference type="ChEBI" id="CHEBI:30616"/>
    </ligand>
</feature>
<evidence type="ECO:0000256" key="4">
    <source>
        <dbReference type="HAMAP-Rule" id="MF_01928"/>
    </source>
</evidence>
<evidence type="ECO:0000256" key="5">
    <source>
        <dbReference type="RuleBase" id="RU361200"/>
    </source>
</evidence>
<dbReference type="InterPro" id="IPR040686">
    <property type="entry name" value="PurK_C"/>
</dbReference>
<dbReference type="Gene3D" id="3.30.1490.20">
    <property type="entry name" value="ATP-grasp fold, A domain"/>
    <property type="match status" value="1"/>
</dbReference>
<feature type="binding site" evidence="4">
    <location>
        <position position="194"/>
    </location>
    <ligand>
        <name>ATP</name>
        <dbReference type="ChEBI" id="CHEBI:30616"/>
    </ligand>
</feature>
<feature type="binding site" evidence="4">
    <location>
        <position position="111"/>
    </location>
    <ligand>
        <name>ATP</name>
        <dbReference type="ChEBI" id="CHEBI:30616"/>
    </ligand>
</feature>
<dbReference type="RefSeq" id="WP_238311911.1">
    <property type="nucleotide sequence ID" value="NZ_BPQV01000008.1"/>
</dbReference>
<dbReference type="InterPro" id="IPR005875">
    <property type="entry name" value="PurK"/>
</dbReference>
<dbReference type="Gene3D" id="3.40.50.20">
    <property type="match status" value="1"/>
</dbReference>
<keyword evidence="4 5" id="KW-0436">Ligase</keyword>
<evidence type="ECO:0000256" key="1">
    <source>
        <dbReference type="ARBA" id="ARBA00022741"/>
    </source>
</evidence>
<sequence>MSSDSTPAVRPGGTIGIIGGGQLGRMIALAAANYGLKAHIYAPDADSPAFDVAAARTIAAYDDAQALAAFADAVDVVTYEFENIPHETAAVLEEHAPVRPSARALFTTQDRLTEKTFVNGLGIATAPFRAVDTVADLEAALAALGRPAVLKTRRFGYDGKGQRTIRAGEDAADILAAFKGAPCILEGFVPFRREISVVAARGVDGAFAAFAPVANEHRNHILAVTQAPAPGLDPETTRAALEIAKAIAEALDYVGVLAVELFEVEGPAGRDRLVVNEIAPRVHNSGHWTIEGAQTSQFAQAVRAVCGWPLGGTAIPAGHRVEMHNLIGDEAETWATLLAEPGAALHLYGKGEARPGRKMGHVTRLIREG</sequence>
<comment type="pathway">
    <text evidence="4 5">Purine metabolism; IMP biosynthesis via de novo pathway; 5-amino-1-(5-phospho-D-ribosyl)imidazole-4-carboxylate from 5-amino-1-(5-phospho-D-ribosyl)imidazole (N5-CAIR route): step 1/2.</text>
</comment>
<feature type="binding site" evidence="4">
    <location>
        <begin position="186"/>
        <end position="189"/>
    </location>
    <ligand>
        <name>ATP</name>
        <dbReference type="ChEBI" id="CHEBI:30616"/>
    </ligand>
</feature>
<keyword evidence="8" id="KW-1185">Reference proteome</keyword>
<feature type="binding site" evidence="4">
    <location>
        <begin position="276"/>
        <end position="277"/>
    </location>
    <ligand>
        <name>ATP</name>
        <dbReference type="ChEBI" id="CHEBI:30616"/>
    </ligand>
</feature>
<evidence type="ECO:0000313" key="8">
    <source>
        <dbReference type="Proteomes" id="UP001055156"/>
    </source>
</evidence>
<keyword evidence="3 4" id="KW-0067">ATP-binding</keyword>
<comment type="catalytic activity">
    <reaction evidence="4 5">
        <text>5-amino-1-(5-phospho-beta-D-ribosyl)imidazole + hydrogencarbonate + ATP = 5-carboxyamino-1-(5-phospho-D-ribosyl)imidazole + ADP + phosphate + 2 H(+)</text>
        <dbReference type="Rhea" id="RHEA:19317"/>
        <dbReference type="ChEBI" id="CHEBI:15378"/>
        <dbReference type="ChEBI" id="CHEBI:17544"/>
        <dbReference type="ChEBI" id="CHEBI:30616"/>
        <dbReference type="ChEBI" id="CHEBI:43474"/>
        <dbReference type="ChEBI" id="CHEBI:58730"/>
        <dbReference type="ChEBI" id="CHEBI:137981"/>
        <dbReference type="ChEBI" id="CHEBI:456216"/>
        <dbReference type="EC" id="6.3.4.18"/>
    </reaction>
</comment>
<dbReference type="InterPro" id="IPR003135">
    <property type="entry name" value="ATP-grasp_carboxylate-amine"/>
</dbReference>
<dbReference type="InterPro" id="IPR013815">
    <property type="entry name" value="ATP_grasp_subdomain_1"/>
</dbReference>
<dbReference type="Pfam" id="PF17769">
    <property type="entry name" value="PurK_C"/>
    <property type="match status" value="1"/>
</dbReference>
<comment type="caution">
    <text evidence="7">The sequence shown here is derived from an EMBL/GenBank/DDBJ whole genome shotgun (WGS) entry which is preliminary data.</text>
</comment>
<dbReference type="EC" id="6.3.4.18" evidence="4 5"/>
<evidence type="ECO:0000256" key="2">
    <source>
        <dbReference type="ARBA" id="ARBA00022755"/>
    </source>
</evidence>
<dbReference type="HAMAP" id="MF_01928">
    <property type="entry name" value="PurK"/>
    <property type="match status" value="1"/>
</dbReference>
<comment type="function">
    <text evidence="5">Catalyzes the ATP-dependent conversion of 5-aminoimidazole ribonucleotide (AIR) and HCO(3)- to N5-carboxyaminoimidazole ribonucleotide (N5-CAIR).</text>
</comment>
<dbReference type="SUPFAM" id="SSF51246">
    <property type="entry name" value="Rudiment single hybrid motif"/>
    <property type="match status" value="1"/>
</dbReference>
<dbReference type="NCBIfam" id="TIGR01161">
    <property type="entry name" value="purK"/>
    <property type="match status" value="1"/>
</dbReference>
<dbReference type="NCBIfam" id="NF004679">
    <property type="entry name" value="PRK06019.1-5"/>
    <property type="match status" value="1"/>
</dbReference>
<dbReference type="InterPro" id="IPR016185">
    <property type="entry name" value="PreATP-grasp_dom_sf"/>
</dbReference>
<feature type="binding site" evidence="4">
    <location>
        <begin position="156"/>
        <end position="162"/>
    </location>
    <ligand>
        <name>ATP</name>
        <dbReference type="ChEBI" id="CHEBI:30616"/>
    </ligand>
</feature>
<dbReference type="NCBIfam" id="NF004676">
    <property type="entry name" value="PRK06019.1-2"/>
    <property type="match status" value="1"/>
</dbReference>
<dbReference type="InterPro" id="IPR011054">
    <property type="entry name" value="Rudment_hybrid_motif"/>
</dbReference>
<dbReference type="Pfam" id="PF22660">
    <property type="entry name" value="RS_preATP-grasp-like"/>
    <property type="match status" value="1"/>
</dbReference>
<dbReference type="InterPro" id="IPR054350">
    <property type="entry name" value="PurT/PurK_preATP-grasp"/>
</dbReference>
<comment type="function">
    <text evidence="4">Catalyzes the ATP-dependent conversion of 5-aminoimidazole ribonucleotide (AIR) and HCO(3)(-) to N5-carboxyaminoimidazole ribonucleotide (N5-CAIR).</text>
</comment>
<accession>A0ABQ4T9Y8</accession>
<evidence type="ECO:0000313" key="7">
    <source>
        <dbReference type="EMBL" id="GJE28123.1"/>
    </source>
</evidence>
<dbReference type="PROSITE" id="PS50975">
    <property type="entry name" value="ATP_GRASP"/>
    <property type="match status" value="1"/>
</dbReference>
<gene>
    <name evidence="4 5 7" type="primary">purK</name>
    <name evidence="7" type="ORF">LKMONMHP_2989</name>
</gene>
<dbReference type="Pfam" id="PF02222">
    <property type="entry name" value="ATP-grasp"/>
    <property type="match status" value="1"/>
</dbReference>
<dbReference type="PANTHER" id="PTHR11609:SF5">
    <property type="entry name" value="PHOSPHORIBOSYLAMINOIMIDAZOLE CARBOXYLASE"/>
    <property type="match status" value="1"/>
</dbReference>
<dbReference type="PANTHER" id="PTHR11609">
    <property type="entry name" value="PURINE BIOSYNTHESIS PROTEIN 6/7, PUR6/7"/>
    <property type="match status" value="1"/>
</dbReference>
<evidence type="ECO:0000256" key="3">
    <source>
        <dbReference type="ARBA" id="ARBA00022840"/>
    </source>
</evidence>
<dbReference type="EMBL" id="BPQV01000008">
    <property type="protein sequence ID" value="GJE28123.1"/>
    <property type="molecule type" value="Genomic_DNA"/>
</dbReference>
<reference evidence="7" key="1">
    <citation type="journal article" date="2021" name="Front. Microbiol.">
        <title>Comprehensive Comparative Genomics and Phenotyping of Methylobacterium Species.</title>
        <authorList>
            <person name="Alessa O."/>
            <person name="Ogura Y."/>
            <person name="Fujitani Y."/>
            <person name="Takami H."/>
            <person name="Hayashi T."/>
            <person name="Sahin N."/>
            <person name="Tani A."/>
        </authorList>
    </citation>
    <scope>NUCLEOTIDE SEQUENCE</scope>
    <source>
        <strain evidence="7">NBRC 15689</strain>
    </source>
</reference>
<dbReference type="InterPro" id="IPR011761">
    <property type="entry name" value="ATP-grasp"/>
</dbReference>
<protein>
    <recommendedName>
        <fullName evidence="4 5">N5-carboxyaminoimidazole ribonucleotide synthase</fullName>
        <shortName evidence="4 5">N5-CAIR synthase</shortName>
        <ecNumber evidence="4 5">6.3.4.18</ecNumber>
    </recommendedName>
    <alternativeName>
        <fullName evidence="4 5">5-(carboxyamino)imidazole ribonucleotide synthetase</fullName>
    </alternativeName>
</protein>
<feature type="binding site" evidence="4">
    <location>
        <position position="151"/>
    </location>
    <ligand>
        <name>ATP</name>
        <dbReference type="ChEBI" id="CHEBI:30616"/>
    </ligand>
</feature>
<feature type="domain" description="ATP-grasp" evidence="6">
    <location>
        <begin position="115"/>
        <end position="306"/>
    </location>
</feature>
<organism evidence="7 8">
    <name type="scientific">Methylobacterium organophilum</name>
    <dbReference type="NCBI Taxonomy" id="410"/>
    <lineage>
        <taxon>Bacteria</taxon>
        <taxon>Pseudomonadati</taxon>
        <taxon>Pseudomonadota</taxon>
        <taxon>Alphaproteobacteria</taxon>
        <taxon>Hyphomicrobiales</taxon>
        <taxon>Methylobacteriaceae</taxon>
        <taxon>Methylobacterium</taxon>
    </lineage>
</organism>
<keyword evidence="1 4" id="KW-0547">Nucleotide-binding</keyword>